<feature type="domain" description="AB hydrolase-1" evidence="1">
    <location>
        <begin position="27"/>
        <end position="260"/>
    </location>
</feature>
<dbReference type="PANTHER" id="PTHR37017">
    <property type="entry name" value="AB HYDROLASE-1 DOMAIN-CONTAINING PROTEIN-RELATED"/>
    <property type="match status" value="1"/>
</dbReference>
<proteinExistence type="predicted"/>
<dbReference type="InterPro" id="IPR029058">
    <property type="entry name" value="AB_hydrolase_fold"/>
</dbReference>
<evidence type="ECO:0000313" key="2">
    <source>
        <dbReference type="EMBL" id="GEA87199.1"/>
    </source>
</evidence>
<gene>
    <name evidence="2" type="ORF">CCE01nite_11480</name>
</gene>
<organism evidence="2 3">
    <name type="scientific">Cellulomonas cellasea</name>
    <dbReference type="NCBI Taxonomy" id="43670"/>
    <lineage>
        <taxon>Bacteria</taxon>
        <taxon>Bacillati</taxon>
        <taxon>Actinomycetota</taxon>
        <taxon>Actinomycetes</taxon>
        <taxon>Micrococcales</taxon>
        <taxon>Cellulomonadaceae</taxon>
        <taxon>Cellulomonas</taxon>
    </lineage>
</organism>
<name>A0A4Y3KS00_9CELL</name>
<dbReference type="InterPro" id="IPR052897">
    <property type="entry name" value="Sec-Metab_Biosynth_Hydrolase"/>
</dbReference>
<dbReference type="PANTHER" id="PTHR37017:SF11">
    <property type="entry name" value="ESTERASE_LIPASE_THIOESTERASE DOMAIN-CONTAINING PROTEIN"/>
    <property type="match status" value="1"/>
</dbReference>
<dbReference type="Gene3D" id="3.40.50.1820">
    <property type="entry name" value="alpha/beta hydrolase"/>
    <property type="match status" value="1"/>
</dbReference>
<dbReference type="AlphaFoldDB" id="A0A4Y3KS00"/>
<dbReference type="Proteomes" id="UP000317046">
    <property type="component" value="Unassembled WGS sequence"/>
</dbReference>
<reference evidence="2" key="1">
    <citation type="submission" date="2019-06" db="EMBL/GenBank/DDBJ databases">
        <title>Whole genome shotgun sequence of Cellulomonas cellasea NBRC 3753.</title>
        <authorList>
            <person name="Hosoyama A."/>
            <person name="Uohara A."/>
            <person name="Ohji S."/>
            <person name="Ichikawa N."/>
        </authorList>
    </citation>
    <scope>NUCLEOTIDE SEQUENCE [LARGE SCALE GENOMIC DNA]</scope>
    <source>
        <strain evidence="2">NBRC 3753</strain>
    </source>
</reference>
<protein>
    <recommendedName>
        <fullName evidence="1">AB hydrolase-1 domain-containing protein</fullName>
    </recommendedName>
</protein>
<dbReference type="Pfam" id="PF12697">
    <property type="entry name" value="Abhydrolase_6"/>
    <property type="match status" value="1"/>
</dbReference>
<sequence length="266" mass="28945">MAQARHTGRFLSTFQPSVAVMNTTTYVLVPGFWLGARVWKPVADSLRARGHVVHAVDLPGMGERAHLASPETDLTAHIDDVVHLLEQQDLHDVVLVGHSYGALVTTGAADRVPERVARLVYVDTGPLPDGMAQADFEGPDARAANDDLVRTHGEGWKLPPPPWALLAAEVPEVDDAAVAALVEGSQPQPWLTATQPVALTGAWERLPRTGVLCSFSLEQLQHMAPHAPVFAHMVDGDWTYVELPTWHWPMVSRPAELAEVLDSVSR</sequence>
<evidence type="ECO:0000259" key="1">
    <source>
        <dbReference type="Pfam" id="PF12697"/>
    </source>
</evidence>
<evidence type="ECO:0000313" key="3">
    <source>
        <dbReference type="Proteomes" id="UP000317046"/>
    </source>
</evidence>
<dbReference type="GO" id="GO:0003824">
    <property type="term" value="F:catalytic activity"/>
    <property type="evidence" value="ECO:0007669"/>
    <property type="project" value="UniProtKB-ARBA"/>
</dbReference>
<keyword evidence="3" id="KW-1185">Reference proteome</keyword>
<accession>A0A4Y3KS00</accession>
<dbReference type="InterPro" id="IPR000073">
    <property type="entry name" value="AB_hydrolase_1"/>
</dbReference>
<comment type="caution">
    <text evidence="2">The sequence shown here is derived from an EMBL/GenBank/DDBJ whole genome shotgun (WGS) entry which is preliminary data.</text>
</comment>
<dbReference type="EMBL" id="BJLR01000013">
    <property type="protein sequence ID" value="GEA87199.1"/>
    <property type="molecule type" value="Genomic_DNA"/>
</dbReference>
<dbReference type="SUPFAM" id="SSF53474">
    <property type="entry name" value="alpha/beta-Hydrolases"/>
    <property type="match status" value="1"/>
</dbReference>